<dbReference type="AlphaFoldDB" id="A0A0H5QQP1"/>
<evidence type="ECO:0000256" key="1">
    <source>
        <dbReference type="SAM" id="Phobius"/>
    </source>
</evidence>
<keyword evidence="1" id="KW-0812">Transmembrane</keyword>
<protein>
    <submittedName>
        <fullName evidence="2">Uncharacterized protein</fullName>
    </submittedName>
</protein>
<name>A0A0H5QQP1_9EUKA</name>
<reference evidence="2" key="1">
    <citation type="submission" date="2015-04" db="EMBL/GenBank/DDBJ databases">
        <title>The genome sequence of the plant pathogenic Rhizarian Plasmodiophora brassicae reveals insights in its biotrophic life cycle and the origin of chitin synthesis.</title>
        <authorList>
            <person name="Schwelm A."/>
            <person name="Fogelqvist J."/>
            <person name="Knaust A."/>
            <person name="Julke S."/>
            <person name="Lilja T."/>
            <person name="Dhandapani V."/>
            <person name="Bonilla-Rosso G."/>
            <person name="Karlsson M."/>
            <person name="Shevchenko A."/>
            <person name="Choi S.R."/>
            <person name="Kim H.G."/>
            <person name="Park J.Y."/>
            <person name="Lim Y.P."/>
            <person name="Ludwig-Muller J."/>
            <person name="Dixelius C."/>
        </authorList>
    </citation>
    <scope>NUCLEOTIDE SEQUENCE</scope>
    <source>
        <tissue evidence="2">Potato root galls</tissue>
    </source>
</reference>
<accession>A0A0H5QQP1</accession>
<keyword evidence="1" id="KW-0472">Membrane</keyword>
<feature type="transmembrane region" description="Helical" evidence="1">
    <location>
        <begin position="65"/>
        <end position="85"/>
    </location>
</feature>
<organism evidence="2">
    <name type="scientific">Spongospora subterranea</name>
    <dbReference type="NCBI Taxonomy" id="70186"/>
    <lineage>
        <taxon>Eukaryota</taxon>
        <taxon>Sar</taxon>
        <taxon>Rhizaria</taxon>
        <taxon>Endomyxa</taxon>
        <taxon>Phytomyxea</taxon>
        <taxon>Plasmodiophorida</taxon>
        <taxon>Plasmodiophoridae</taxon>
        <taxon>Spongospora</taxon>
    </lineage>
</organism>
<evidence type="ECO:0000313" key="2">
    <source>
        <dbReference type="EMBL" id="CRZ03927.1"/>
    </source>
</evidence>
<proteinExistence type="predicted"/>
<keyword evidence="1" id="KW-1133">Transmembrane helix</keyword>
<sequence length="102" mass="11267">SNILLSGFRVVQDCSESTSSRSIDLTALARTSQPAIDVGKLRGTVLESSTLHSCGFRTGSWAPMYTISLLALSIFLLSASVQFLIEWRFVNPFSMPLHKLCW</sequence>
<feature type="non-terminal residue" evidence="2">
    <location>
        <position position="1"/>
    </location>
</feature>
<dbReference type="EMBL" id="HACM01003485">
    <property type="protein sequence ID" value="CRZ03927.1"/>
    <property type="molecule type" value="Transcribed_RNA"/>
</dbReference>